<dbReference type="InterPro" id="IPR012310">
    <property type="entry name" value="DNA_ligase_ATP-dep_cent"/>
</dbReference>
<keyword evidence="2" id="KW-0436">Ligase</keyword>
<dbReference type="GO" id="GO:0005524">
    <property type="term" value="F:ATP binding"/>
    <property type="evidence" value="ECO:0007669"/>
    <property type="project" value="InterPro"/>
</dbReference>
<organism evidence="6 7">
    <name type="scientific">Pseudonocardia hydrocarbonoxydans</name>
    <dbReference type="NCBI Taxonomy" id="76726"/>
    <lineage>
        <taxon>Bacteria</taxon>
        <taxon>Bacillati</taxon>
        <taxon>Actinomycetota</taxon>
        <taxon>Actinomycetes</taxon>
        <taxon>Pseudonocardiales</taxon>
        <taxon>Pseudonocardiaceae</taxon>
        <taxon>Pseudonocardia</taxon>
    </lineage>
</organism>
<dbReference type="AlphaFoldDB" id="A0A4Y3WU24"/>
<dbReference type="Proteomes" id="UP000320338">
    <property type="component" value="Unassembled WGS sequence"/>
</dbReference>
<evidence type="ECO:0000313" key="6">
    <source>
        <dbReference type="EMBL" id="GEC22402.1"/>
    </source>
</evidence>
<feature type="domain" description="DNA ligase ATP-dependent C-terminal" evidence="5">
    <location>
        <begin position="200"/>
        <end position="290"/>
    </location>
</feature>
<evidence type="ECO:0000259" key="5">
    <source>
        <dbReference type="Pfam" id="PF04679"/>
    </source>
</evidence>
<protein>
    <recommendedName>
        <fullName evidence="1">DNA ligase (ATP)</fullName>
        <ecNumber evidence="1">6.5.1.1</ecNumber>
    </recommendedName>
</protein>
<accession>A0A4Y3WU24</accession>
<comment type="caution">
    <text evidence="6">The sequence shown here is derived from an EMBL/GenBank/DDBJ whole genome shotgun (WGS) entry which is preliminary data.</text>
</comment>
<gene>
    <name evidence="6" type="ORF">PHY01_46850</name>
</gene>
<dbReference type="GO" id="GO:0003910">
    <property type="term" value="F:DNA ligase (ATP) activity"/>
    <property type="evidence" value="ECO:0007669"/>
    <property type="project" value="UniProtKB-EC"/>
</dbReference>
<evidence type="ECO:0000259" key="4">
    <source>
        <dbReference type="Pfam" id="PF01068"/>
    </source>
</evidence>
<dbReference type="EC" id="6.5.1.1" evidence="1"/>
<feature type="domain" description="ATP-dependent DNA ligase family profile" evidence="4">
    <location>
        <begin position="12"/>
        <end position="179"/>
    </location>
</feature>
<dbReference type="InterPro" id="IPR012340">
    <property type="entry name" value="NA-bd_OB-fold"/>
</dbReference>
<keyword evidence="7" id="KW-1185">Reference proteome</keyword>
<dbReference type="GO" id="GO:0006281">
    <property type="term" value="P:DNA repair"/>
    <property type="evidence" value="ECO:0007669"/>
    <property type="project" value="InterPro"/>
</dbReference>
<evidence type="ECO:0000256" key="1">
    <source>
        <dbReference type="ARBA" id="ARBA00012727"/>
    </source>
</evidence>
<dbReference type="EMBL" id="BJNG01000044">
    <property type="protein sequence ID" value="GEC22402.1"/>
    <property type="molecule type" value="Genomic_DNA"/>
</dbReference>
<dbReference type="RefSeq" id="WP_141281931.1">
    <property type="nucleotide sequence ID" value="NZ_BAAARZ010000097.1"/>
</dbReference>
<evidence type="ECO:0000256" key="3">
    <source>
        <dbReference type="ARBA" id="ARBA00034003"/>
    </source>
</evidence>
<dbReference type="InterPro" id="IPR012309">
    <property type="entry name" value="DNA_ligase_ATP-dep_C"/>
</dbReference>
<dbReference type="Gene3D" id="2.40.50.140">
    <property type="entry name" value="Nucleic acid-binding proteins"/>
    <property type="match status" value="1"/>
</dbReference>
<dbReference type="SUPFAM" id="SSF56091">
    <property type="entry name" value="DNA ligase/mRNA capping enzyme, catalytic domain"/>
    <property type="match status" value="1"/>
</dbReference>
<dbReference type="Gene3D" id="3.30.1490.70">
    <property type="match status" value="1"/>
</dbReference>
<dbReference type="Pfam" id="PF01068">
    <property type="entry name" value="DNA_ligase_A_M"/>
    <property type="match status" value="1"/>
</dbReference>
<evidence type="ECO:0000256" key="2">
    <source>
        <dbReference type="ARBA" id="ARBA00022598"/>
    </source>
</evidence>
<evidence type="ECO:0000313" key="7">
    <source>
        <dbReference type="Proteomes" id="UP000320338"/>
    </source>
</evidence>
<dbReference type="OrthoDB" id="9802472at2"/>
<name>A0A4Y3WU24_9PSEU</name>
<reference evidence="6 7" key="1">
    <citation type="submission" date="2019-06" db="EMBL/GenBank/DDBJ databases">
        <title>Whole genome shotgun sequence of Pseudonocardia hydrocarbonoxydans NBRC 14498.</title>
        <authorList>
            <person name="Hosoyama A."/>
            <person name="Uohara A."/>
            <person name="Ohji S."/>
            <person name="Ichikawa N."/>
        </authorList>
    </citation>
    <scope>NUCLEOTIDE SEQUENCE [LARGE SCALE GENOMIC DNA]</scope>
    <source>
        <strain evidence="6 7">NBRC 14498</strain>
    </source>
</reference>
<dbReference type="GO" id="GO:0006310">
    <property type="term" value="P:DNA recombination"/>
    <property type="evidence" value="ECO:0007669"/>
    <property type="project" value="InterPro"/>
</dbReference>
<proteinExistence type="predicted"/>
<dbReference type="SUPFAM" id="SSF50249">
    <property type="entry name" value="Nucleic acid-binding proteins"/>
    <property type="match status" value="1"/>
</dbReference>
<sequence length="300" mass="31611">MLATPATLPIGPGWIYEVEWGGLRLLADVVDGVLTLHGPDGDVTAQLPELAALRALAPDVLLDGEVVLLENGVPSPDALAERMHRPVDARAARARPVTFMAFDVLRLYGVPLLDRPQRERRATLERLDLAAVAPLSLSPTYTDGPALLAVTAEHGMAGVVAKRGSAPYRPGACSPDWVRVSHRRTQPCLVGGWRATGSSPVGSLLVGVLDRHGLAYAGRVGVVDDDVRRSLGERLAAVAAPSPPFTARPGGGDAAGARWCEPAVVVDVDHLGWTGTGLLRSPVLRGVRDDLHPADAVRSP</sequence>
<dbReference type="CDD" id="cd07971">
    <property type="entry name" value="OBF_DNA_ligase_LigD"/>
    <property type="match status" value="1"/>
</dbReference>
<comment type="catalytic activity">
    <reaction evidence="3">
        <text>ATP + (deoxyribonucleotide)n-3'-hydroxyl + 5'-phospho-(deoxyribonucleotide)m = (deoxyribonucleotide)n+m + AMP + diphosphate.</text>
        <dbReference type="EC" id="6.5.1.1"/>
    </reaction>
</comment>
<dbReference type="Gene3D" id="3.30.470.30">
    <property type="entry name" value="DNA ligase/mRNA capping enzyme"/>
    <property type="match status" value="1"/>
</dbReference>
<dbReference type="Pfam" id="PF04679">
    <property type="entry name" value="DNA_ligase_A_C"/>
    <property type="match status" value="1"/>
</dbReference>